<dbReference type="EMBL" id="NPCC01000006">
    <property type="protein sequence ID" value="PAE89927.1"/>
    <property type="molecule type" value="Genomic_DNA"/>
</dbReference>
<protein>
    <recommendedName>
        <fullName evidence="3">PepSY domain-containing protein</fullName>
    </recommendedName>
</protein>
<organism evidence="1 2">
    <name type="scientific">Shouchella clausii</name>
    <name type="common">Alkalihalobacillus clausii</name>
    <dbReference type="NCBI Taxonomy" id="79880"/>
    <lineage>
        <taxon>Bacteria</taxon>
        <taxon>Bacillati</taxon>
        <taxon>Bacillota</taxon>
        <taxon>Bacilli</taxon>
        <taxon>Bacillales</taxon>
        <taxon>Bacillaceae</taxon>
        <taxon>Shouchella</taxon>
    </lineage>
</organism>
<accession>A0A268P2H8</accession>
<sequence>MKRLSLGLGVGVLIGVLASKAWKQEQLTPEAVLKRVKAIVQQEYMISGSWIHMQPESITRFGLPYEAYRGGITSSTTDGPVQYEFLADVKTGVLLDLQEI</sequence>
<comment type="caution">
    <text evidence="1">The sequence shown here is derived from an EMBL/GenBank/DDBJ whole genome shotgun (WGS) entry which is preliminary data.</text>
</comment>
<dbReference type="OMA" id="WIHMIPE"/>
<evidence type="ECO:0008006" key="3">
    <source>
        <dbReference type="Google" id="ProtNLM"/>
    </source>
</evidence>
<gene>
    <name evidence="1" type="ORF">CHH72_06670</name>
</gene>
<name>A0A268P2H8_SHOCL</name>
<evidence type="ECO:0000313" key="2">
    <source>
        <dbReference type="Proteomes" id="UP000216207"/>
    </source>
</evidence>
<evidence type="ECO:0000313" key="1">
    <source>
        <dbReference type="EMBL" id="PAE89927.1"/>
    </source>
</evidence>
<dbReference type="AlphaFoldDB" id="A0A268P2H8"/>
<dbReference type="RefSeq" id="WP_011247619.1">
    <property type="nucleotide sequence ID" value="NZ_BOQQ01000002.1"/>
</dbReference>
<proteinExistence type="predicted"/>
<reference evidence="1 2" key="1">
    <citation type="submission" date="2017-07" db="EMBL/GenBank/DDBJ databases">
        <title>Isolation and whole genome analysis of endospore-forming bacteria from heroin.</title>
        <authorList>
            <person name="Kalinowski J."/>
            <person name="Ahrens B."/>
            <person name="Al-Dilaimi A."/>
            <person name="Winkler A."/>
            <person name="Wibberg D."/>
            <person name="Schleenbecker U."/>
            <person name="Ruckert C."/>
            <person name="Wolfel R."/>
            <person name="Grass G."/>
        </authorList>
    </citation>
    <scope>NUCLEOTIDE SEQUENCE [LARGE SCALE GENOMIC DNA]</scope>
    <source>
        <strain evidence="1 2">7539</strain>
    </source>
</reference>
<dbReference type="Proteomes" id="UP000216207">
    <property type="component" value="Unassembled WGS sequence"/>
</dbReference>